<evidence type="ECO:0000259" key="1">
    <source>
        <dbReference type="Pfam" id="PF07045"/>
    </source>
</evidence>
<dbReference type="RefSeq" id="WP_380250647.1">
    <property type="nucleotide sequence ID" value="NZ_JBHUII010000004.1"/>
</dbReference>
<reference evidence="3" key="1">
    <citation type="journal article" date="2019" name="Int. J. Syst. Evol. Microbiol.">
        <title>The Global Catalogue of Microorganisms (GCM) 10K type strain sequencing project: providing services to taxonomists for standard genome sequencing and annotation.</title>
        <authorList>
            <consortium name="The Broad Institute Genomics Platform"/>
            <consortium name="The Broad Institute Genome Sequencing Center for Infectious Disease"/>
            <person name="Wu L."/>
            <person name="Ma J."/>
        </authorList>
    </citation>
    <scope>NUCLEOTIDE SEQUENCE [LARGE SCALE GENOMIC DNA]</scope>
    <source>
        <strain evidence="3">CGMCC 4.7192</strain>
    </source>
</reference>
<evidence type="ECO:0000313" key="2">
    <source>
        <dbReference type="EMBL" id="MFD2205742.1"/>
    </source>
</evidence>
<dbReference type="Proteomes" id="UP001597294">
    <property type="component" value="Unassembled WGS sequence"/>
</dbReference>
<dbReference type="SUPFAM" id="SSF54909">
    <property type="entry name" value="Dimeric alpha+beta barrel"/>
    <property type="match status" value="1"/>
</dbReference>
<sequence>MSAYFVAHFVVKDPAKLATYSQAAAPIIASFDGELLFKGGADGVLTGKDALPGTAVFRFPSQDKLNAFYHSPEYQSLTSAREAGADMVLSAFEAA</sequence>
<proteinExistence type="predicted"/>
<keyword evidence="3" id="KW-1185">Reference proteome</keyword>
<feature type="domain" description="DUF1330" evidence="1">
    <location>
        <begin position="2"/>
        <end position="93"/>
    </location>
</feature>
<gene>
    <name evidence="2" type="ORF">ACFSKO_08975</name>
</gene>
<dbReference type="InterPro" id="IPR010753">
    <property type="entry name" value="DUF1330"/>
</dbReference>
<dbReference type="PANTHER" id="PTHR41521:SF4">
    <property type="entry name" value="BLR0684 PROTEIN"/>
    <property type="match status" value="1"/>
</dbReference>
<dbReference type="Gene3D" id="3.30.70.100">
    <property type="match status" value="1"/>
</dbReference>
<dbReference type="InterPro" id="IPR011008">
    <property type="entry name" value="Dimeric_a/b-barrel"/>
</dbReference>
<accession>A0ABW5BHY4</accession>
<comment type="caution">
    <text evidence="2">The sequence shown here is derived from an EMBL/GenBank/DDBJ whole genome shotgun (WGS) entry which is preliminary data.</text>
</comment>
<protein>
    <submittedName>
        <fullName evidence="2">DUF1330 domain-containing protein</fullName>
    </submittedName>
</protein>
<organism evidence="2 3">
    <name type="scientific">Kiloniella antarctica</name>
    <dbReference type="NCBI Taxonomy" id="1550907"/>
    <lineage>
        <taxon>Bacteria</taxon>
        <taxon>Pseudomonadati</taxon>
        <taxon>Pseudomonadota</taxon>
        <taxon>Alphaproteobacteria</taxon>
        <taxon>Rhodospirillales</taxon>
        <taxon>Kiloniellaceae</taxon>
        <taxon>Kiloniella</taxon>
    </lineage>
</organism>
<dbReference type="EMBL" id="JBHUII010000004">
    <property type="protein sequence ID" value="MFD2205742.1"/>
    <property type="molecule type" value="Genomic_DNA"/>
</dbReference>
<name>A0ABW5BHY4_9PROT</name>
<evidence type="ECO:0000313" key="3">
    <source>
        <dbReference type="Proteomes" id="UP001597294"/>
    </source>
</evidence>
<dbReference type="Pfam" id="PF07045">
    <property type="entry name" value="DUF1330"/>
    <property type="match status" value="1"/>
</dbReference>
<dbReference type="PANTHER" id="PTHR41521">
    <property type="match status" value="1"/>
</dbReference>